<dbReference type="InParanoid" id="A0A059CQQ6"/>
<name>A0A059CQQ6_EUCGR</name>
<accession>A0A059CQQ6</accession>
<feature type="chain" id="PRO_5001574703" description="Secreted protein" evidence="2">
    <location>
        <begin position="22"/>
        <end position="131"/>
    </location>
</feature>
<keyword evidence="2" id="KW-0732">Signal</keyword>
<sequence>MFSRIICHLFFVFGLLPLVTSLNTSFFCRCTSLIDLPKVPINLLCKYQKTYIMISKSMATFKVDRRLQSSNEAAPKQARICLHHSGLHDPPFDWGIDHNRAKGSSQRPRQHRQGHTSSDAALLEDGSPRST</sequence>
<feature type="region of interest" description="Disordered" evidence="1">
    <location>
        <begin position="92"/>
        <end position="131"/>
    </location>
</feature>
<dbReference type="Gramene" id="KCW80496">
    <property type="protein sequence ID" value="KCW80496"/>
    <property type="gene ID" value="EUGRSUZ_C01844"/>
</dbReference>
<reference evidence="3" key="1">
    <citation type="submission" date="2013-07" db="EMBL/GenBank/DDBJ databases">
        <title>The genome of Eucalyptus grandis.</title>
        <authorList>
            <person name="Schmutz J."/>
            <person name="Hayes R."/>
            <person name="Myburg A."/>
            <person name="Tuskan G."/>
            <person name="Grattapaglia D."/>
            <person name="Rokhsar D.S."/>
        </authorList>
    </citation>
    <scope>NUCLEOTIDE SEQUENCE</scope>
    <source>
        <tissue evidence="3">Leaf extractions</tissue>
    </source>
</reference>
<evidence type="ECO:0000313" key="3">
    <source>
        <dbReference type="EMBL" id="KCW80496.1"/>
    </source>
</evidence>
<evidence type="ECO:0000256" key="1">
    <source>
        <dbReference type="SAM" id="MobiDB-lite"/>
    </source>
</evidence>
<proteinExistence type="predicted"/>
<organism evidence="3">
    <name type="scientific">Eucalyptus grandis</name>
    <name type="common">Flooded gum</name>
    <dbReference type="NCBI Taxonomy" id="71139"/>
    <lineage>
        <taxon>Eukaryota</taxon>
        <taxon>Viridiplantae</taxon>
        <taxon>Streptophyta</taxon>
        <taxon>Embryophyta</taxon>
        <taxon>Tracheophyta</taxon>
        <taxon>Spermatophyta</taxon>
        <taxon>Magnoliopsida</taxon>
        <taxon>eudicotyledons</taxon>
        <taxon>Gunneridae</taxon>
        <taxon>Pentapetalae</taxon>
        <taxon>rosids</taxon>
        <taxon>malvids</taxon>
        <taxon>Myrtales</taxon>
        <taxon>Myrtaceae</taxon>
        <taxon>Myrtoideae</taxon>
        <taxon>Eucalypteae</taxon>
        <taxon>Eucalyptus</taxon>
    </lineage>
</organism>
<evidence type="ECO:0008006" key="4">
    <source>
        <dbReference type="Google" id="ProtNLM"/>
    </source>
</evidence>
<protein>
    <recommendedName>
        <fullName evidence="4">Secreted protein</fullName>
    </recommendedName>
</protein>
<gene>
    <name evidence="3" type="ORF">EUGRSUZ_C01844</name>
</gene>
<feature type="signal peptide" evidence="2">
    <location>
        <begin position="1"/>
        <end position="21"/>
    </location>
</feature>
<dbReference type="AlphaFoldDB" id="A0A059CQQ6"/>
<evidence type="ECO:0000256" key="2">
    <source>
        <dbReference type="SAM" id="SignalP"/>
    </source>
</evidence>
<dbReference type="EMBL" id="KK198755">
    <property type="protein sequence ID" value="KCW80496.1"/>
    <property type="molecule type" value="Genomic_DNA"/>
</dbReference>